<evidence type="ECO:0000256" key="9">
    <source>
        <dbReference type="SAM" id="Phobius"/>
    </source>
</evidence>
<dbReference type="InterPro" id="IPR007567">
    <property type="entry name" value="Mid2_dom"/>
</dbReference>
<keyword evidence="7" id="KW-1015">Disulfide bond</keyword>
<keyword evidence="3 9" id="KW-0812">Transmembrane</keyword>
<dbReference type="Ensembl" id="ENSAMXT00005058315.1">
    <property type="protein sequence ID" value="ENSAMXP00005053925.1"/>
    <property type="gene ID" value="ENSAMXG00005024147.1"/>
</dbReference>
<feature type="domain" description="EGF-like" evidence="10">
    <location>
        <begin position="921"/>
        <end position="961"/>
    </location>
</feature>
<dbReference type="PROSITE" id="PS51220">
    <property type="entry name" value="NIDO"/>
    <property type="match status" value="1"/>
</dbReference>
<evidence type="ECO:0000259" key="10">
    <source>
        <dbReference type="PROSITE" id="PS50026"/>
    </source>
</evidence>
<comment type="caution">
    <text evidence="8">Lacks conserved residue(s) required for the propagation of feature annotation.</text>
</comment>
<dbReference type="Pfam" id="PF03782">
    <property type="entry name" value="AMOP"/>
    <property type="match status" value="1"/>
</dbReference>
<evidence type="ECO:0000313" key="14">
    <source>
        <dbReference type="Ensembl" id="ENSAMXP00005053925.1"/>
    </source>
</evidence>
<evidence type="ECO:0000259" key="12">
    <source>
        <dbReference type="PROSITE" id="PS51220"/>
    </source>
</evidence>
<dbReference type="PROSITE" id="PS50856">
    <property type="entry name" value="AMOP"/>
    <property type="match status" value="1"/>
</dbReference>
<dbReference type="SMART" id="SM00723">
    <property type="entry name" value="AMOP"/>
    <property type="match status" value="1"/>
</dbReference>
<feature type="domain" description="AMOP" evidence="11">
    <location>
        <begin position="141"/>
        <end position="273"/>
    </location>
</feature>
<dbReference type="InterPro" id="IPR026823">
    <property type="entry name" value="cEGF"/>
</dbReference>
<dbReference type="SMART" id="SM00181">
    <property type="entry name" value="EGF"/>
    <property type="match status" value="5"/>
</dbReference>
<dbReference type="PROSITE" id="PS01186">
    <property type="entry name" value="EGF_2"/>
    <property type="match status" value="2"/>
</dbReference>
<dbReference type="PROSITE" id="PS51233">
    <property type="entry name" value="VWFD"/>
    <property type="match status" value="1"/>
</dbReference>
<dbReference type="InterPro" id="IPR000152">
    <property type="entry name" value="EGF-type_Asp/Asn_hydroxyl_site"/>
</dbReference>
<dbReference type="InterPro" id="IPR003886">
    <property type="entry name" value="NIDO_dom"/>
</dbReference>
<evidence type="ECO:0000256" key="7">
    <source>
        <dbReference type="ARBA" id="ARBA00023157"/>
    </source>
</evidence>
<feature type="domain" description="NIDO" evidence="12">
    <location>
        <begin position="1"/>
        <end position="138"/>
    </location>
</feature>
<reference evidence="14" key="1">
    <citation type="submission" date="2025-08" db="UniProtKB">
        <authorList>
            <consortium name="Ensembl"/>
        </authorList>
    </citation>
    <scope>IDENTIFICATION</scope>
</reference>
<evidence type="ECO:0000313" key="15">
    <source>
        <dbReference type="Proteomes" id="UP000694621"/>
    </source>
</evidence>
<dbReference type="InterPro" id="IPR056619">
    <property type="entry name" value="C8-3_MUC4"/>
</dbReference>
<keyword evidence="2 8" id="KW-0245">EGF-like domain</keyword>
<dbReference type="InterPro" id="IPR018097">
    <property type="entry name" value="EGF_Ca-bd_CS"/>
</dbReference>
<protein>
    <submittedName>
        <fullName evidence="14">Si:ch73-105b23.6</fullName>
    </submittedName>
</protein>
<organism evidence="14 15">
    <name type="scientific">Astyanax mexicanus</name>
    <name type="common">Blind cave fish</name>
    <name type="synonym">Astyanax fasciatus mexicanus</name>
    <dbReference type="NCBI Taxonomy" id="7994"/>
    <lineage>
        <taxon>Eukaryota</taxon>
        <taxon>Metazoa</taxon>
        <taxon>Chordata</taxon>
        <taxon>Craniata</taxon>
        <taxon>Vertebrata</taxon>
        <taxon>Euteleostomi</taxon>
        <taxon>Actinopterygii</taxon>
        <taxon>Neopterygii</taxon>
        <taxon>Teleostei</taxon>
        <taxon>Ostariophysi</taxon>
        <taxon>Characiformes</taxon>
        <taxon>Characoidei</taxon>
        <taxon>Acestrorhamphidae</taxon>
        <taxon>Acestrorhamphinae</taxon>
        <taxon>Astyanax</taxon>
    </lineage>
</organism>
<keyword evidence="4" id="KW-0677">Repeat</keyword>
<dbReference type="Gene3D" id="2.10.25.10">
    <property type="entry name" value="Laminin"/>
    <property type="match status" value="3"/>
</dbReference>
<dbReference type="Pfam" id="PF07645">
    <property type="entry name" value="EGF_CA"/>
    <property type="match status" value="1"/>
</dbReference>
<dbReference type="CDD" id="cd00054">
    <property type="entry name" value="EGF_CA"/>
    <property type="match status" value="2"/>
</dbReference>
<keyword evidence="5 9" id="KW-1133">Transmembrane helix</keyword>
<dbReference type="CDD" id="cd00053">
    <property type="entry name" value="EGF"/>
    <property type="match status" value="1"/>
</dbReference>
<dbReference type="AlphaFoldDB" id="A0A8B9LMZ1"/>
<evidence type="ECO:0000256" key="5">
    <source>
        <dbReference type="ARBA" id="ARBA00022989"/>
    </source>
</evidence>
<dbReference type="Pfam" id="PF23263">
    <property type="entry name" value="C8-3_MUC4"/>
    <property type="match status" value="1"/>
</dbReference>
<dbReference type="Proteomes" id="UP000694621">
    <property type="component" value="Unplaced"/>
</dbReference>
<dbReference type="SMART" id="SM00216">
    <property type="entry name" value="VWD"/>
    <property type="match status" value="1"/>
</dbReference>
<evidence type="ECO:0000256" key="6">
    <source>
        <dbReference type="ARBA" id="ARBA00023136"/>
    </source>
</evidence>
<dbReference type="PROSITE" id="PS00010">
    <property type="entry name" value="ASX_HYDROXYL"/>
    <property type="match status" value="1"/>
</dbReference>
<feature type="domain" description="EGF-like" evidence="10">
    <location>
        <begin position="745"/>
        <end position="786"/>
    </location>
</feature>
<feature type="domain" description="VWFD" evidence="13">
    <location>
        <begin position="298"/>
        <end position="501"/>
    </location>
</feature>
<dbReference type="GO" id="GO:0016020">
    <property type="term" value="C:membrane"/>
    <property type="evidence" value="ECO:0007669"/>
    <property type="project" value="UniProtKB-SubCell"/>
</dbReference>
<name>A0A8B9LMZ1_ASTMX</name>
<dbReference type="PROSITE" id="PS01187">
    <property type="entry name" value="EGF_CA"/>
    <property type="match status" value="1"/>
</dbReference>
<dbReference type="Pfam" id="PF00094">
    <property type="entry name" value="VWD"/>
    <property type="match status" value="1"/>
</dbReference>
<evidence type="ECO:0000256" key="8">
    <source>
        <dbReference type="PROSITE-ProRule" id="PRU00076"/>
    </source>
</evidence>
<evidence type="ECO:0000256" key="3">
    <source>
        <dbReference type="ARBA" id="ARBA00022692"/>
    </source>
</evidence>
<dbReference type="SUPFAM" id="SSF57184">
    <property type="entry name" value="Growth factor receptor domain"/>
    <property type="match status" value="1"/>
</dbReference>
<evidence type="ECO:0000259" key="11">
    <source>
        <dbReference type="PROSITE" id="PS50856"/>
    </source>
</evidence>
<dbReference type="Pfam" id="PF12662">
    <property type="entry name" value="cEGF"/>
    <property type="match status" value="1"/>
</dbReference>
<feature type="transmembrane region" description="Helical" evidence="9">
    <location>
        <begin position="984"/>
        <end position="1008"/>
    </location>
</feature>
<dbReference type="InterPro" id="IPR001881">
    <property type="entry name" value="EGF-like_Ca-bd_dom"/>
</dbReference>
<dbReference type="GO" id="GO:0007160">
    <property type="term" value="P:cell-matrix adhesion"/>
    <property type="evidence" value="ECO:0007669"/>
    <property type="project" value="InterPro"/>
</dbReference>
<dbReference type="SMART" id="SM00179">
    <property type="entry name" value="EGF_CA"/>
    <property type="match status" value="3"/>
</dbReference>
<dbReference type="InterPro" id="IPR051495">
    <property type="entry name" value="Epithelial_Barrier/Signaling"/>
</dbReference>
<dbReference type="GO" id="GO:0005176">
    <property type="term" value="F:ErbB-2 class receptor binding"/>
    <property type="evidence" value="ECO:0007669"/>
    <property type="project" value="TreeGrafter"/>
</dbReference>
<dbReference type="PANTHER" id="PTHR13802">
    <property type="entry name" value="MUCIN 4-RELATED"/>
    <property type="match status" value="1"/>
</dbReference>
<accession>A0A8B9LMZ1</accession>
<evidence type="ECO:0000259" key="13">
    <source>
        <dbReference type="PROSITE" id="PS51233"/>
    </source>
</evidence>
<keyword evidence="6 9" id="KW-0472">Membrane</keyword>
<dbReference type="Pfam" id="PF04478">
    <property type="entry name" value="Mid2"/>
    <property type="match status" value="1"/>
</dbReference>
<evidence type="ECO:0000256" key="4">
    <source>
        <dbReference type="ARBA" id="ARBA00022737"/>
    </source>
</evidence>
<dbReference type="PANTHER" id="PTHR13802:SF52">
    <property type="entry name" value="MUCIN-4"/>
    <property type="match status" value="1"/>
</dbReference>
<proteinExistence type="predicted"/>
<dbReference type="PROSITE" id="PS50026">
    <property type="entry name" value="EGF_3"/>
    <property type="match status" value="2"/>
</dbReference>
<comment type="subcellular location">
    <subcellularLocation>
        <location evidence="1">Membrane</location>
    </subcellularLocation>
</comment>
<dbReference type="InterPro" id="IPR000742">
    <property type="entry name" value="EGF"/>
</dbReference>
<evidence type="ECO:0000256" key="1">
    <source>
        <dbReference type="ARBA" id="ARBA00004370"/>
    </source>
</evidence>
<dbReference type="InterPro" id="IPR001846">
    <property type="entry name" value="VWF_type-D"/>
</dbReference>
<sequence length="1066" mass="117077">MYSQLVFNHTADEVSNFEAKRGRPAFTPTWILKITWDHVLPVSYQKINLSETNTFQSILATDGSRSYALLQYGEMNWGPGQRTQNNALIGYTDGVGNFHNEIPNPPDNLFGPGGRYRPQTTVFNTGQLGQIVYDLNGASVLSSDSQRQCQVWALKEPDPKEWALGLTPCPCTRSQALEDLNFGPETLPVDNGMHIKELRGLRWGGSGGQVFQSLLYNKQNAGKRCVYDAQGPLLAGYSERYFTKMQDHIDKDLLPFQWCCVQSPLCQLYLEKRPLDRCQGFGWTSPDPSIPGNRGAPGIGLAYGSLHFTTFDGKNYTFKALGVFVIVRLSSSTGSNVFTLQGETAVLQSNGQATRVPALVRVAAYHQTYGKVEWRSPVSEEKLTMLINDVDTPVSSGAVYSVQQGFAVRCSSVLSCVAVYEGGLNVAVWRGEAGRLTVLVEVPQSFYNRTLGLLGLWSSNVTDDFLQSNGRLLSFPDTSSPSEDKLAVFGQSWAVPVPESLLFSVPPLTPFQPVSTEELMSSVSPATLARHLQTCQGSMQCVHDILATDNTALGLQTMQDQKKLQSLTVTFGSMPPMIEGPTVVLCKVNSTLRVQFLSQDSNKDAFSFSLLPPRPPQATIGSADGILVWTPLSIQPVLLTVQVSDQTSSSLLSPIIKLCNCLNGGSCQYQTVADNYLQGKFQVVGCLCPAGFSGKYCGNRTDVCKGKPCFPGVDCFSQREPDSFTCGVCPPPTVSENKQGYKCFENDFCLPPFPAPCHPMANCYSTGYNYTCSCKPGFTGDGKKCTDIDECQNPAACPNAKYECVNTPGSSYCSCRYHSTEDSDGCGVSANPPGWNVFNVSMVWNDQMTAPQHLTQLEQILSQGFQNKFYNASIMPADLVTENGLSEYRINVSSDTPHWYVLDYLKRAGRYYSITAAYVDDLNECKGNETLCTSPAVCYNTYGGYRCVCNGTDLKEAQSCILDRGILNHTSTTAAKSLEDKKPLILGLVLGIGIPLLLMLLLAALACFCCSRRKTITGDIPHLVPAYVQNQFSSHLNYDDPALHYKSHCSPRILDNITPQYRRYRR</sequence>
<evidence type="ECO:0000256" key="2">
    <source>
        <dbReference type="ARBA" id="ARBA00022536"/>
    </source>
</evidence>
<dbReference type="InterPro" id="IPR005533">
    <property type="entry name" value="AMOP_dom"/>
</dbReference>
<dbReference type="GO" id="GO:0005509">
    <property type="term" value="F:calcium ion binding"/>
    <property type="evidence" value="ECO:0007669"/>
    <property type="project" value="InterPro"/>
</dbReference>
<dbReference type="InterPro" id="IPR049883">
    <property type="entry name" value="NOTCH1_EGF-like"/>
</dbReference>
<dbReference type="Pfam" id="PF06119">
    <property type="entry name" value="NIDO"/>
    <property type="match status" value="1"/>
</dbReference>
<dbReference type="SMART" id="SM00539">
    <property type="entry name" value="NIDO"/>
    <property type="match status" value="1"/>
</dbReference>
<dbReference type="PROSITE" id="PS00022">
    <property type="entry name" value="EGF_1"/>
    <property type="match status" value="1"/>
</dbReference>
<dbReference type="InterPro" id="IPR009030">
    <property type="entry name" value="Growth_fac_rcpt_cys_sf"/>
</dbReference>